<organism evidence="2">
    <name type="scientific">Ignisphaera aggregans</name>
    <dbReference type="NCBI Taxonomy" id="334771"/>
    <lineage>
        <taxon>Archaea</taxon>
        <taxon>Thermoproteota</taxon>
        <taxon>Thermoprotei</taxon>
        <taxon>Desulfurococcales</taxon>
        <taxon>Desulfurococcaceae</taxon>
        <taxon>Ignisphaera</taxon>
    </lineage>
</organism>
<evidence type="ECO:0000313" key="2">
    <source>
        <dbReference type="EMBL" id="HEW53405.1"/>
    </source>
</evidence>
<protein>
    <recommendedName>
        <fullName evidence="3">CopG family transcriptional regulator</fullName>
    </recommendedName>
</protein>
<proteinExistence type="predicted"/>
<reference evidence="2" key="1">
    <citation type="journal article" date="2020" name="mSystems">
        <title>Genome- and Community-Level Interaction Insights into Carbon Utilization and Element Cycling Functions of Hydrothermarchaeota in Hydrothermal Sediment.</title>
        <authorList>
            <person name="Zhou Z."/>
            <person name="Liu Y."/>
            <person name="Xu W."/>
            <person name="Pan J."/>
            <person name="Luo Z.H."/>
            <person name="Li M."/>
        </authorList>
    </citation>
    <scope>NUCLEOTIDE SEQUENCE [LARGE SCALE GENOMIC DNA]</scope>
    <source>
        <strain evidence="2">SpSt-16</strain>
    </source>
</reference>
<name>A0A7C2ZVL9_9CREN</name>
<accession>A0A7C2ZVL9</accession>
<sequence length="237" mass="28107">MKIVTLKLEDKEYEELQKLAKEKGFPEVADYVNSLIRKIISKEMAEVKEGAEGLHKKPQVLEKLVTLVERRIFDTINPFTQKIDEIGRRVASIIERMDSIEERVNILENRIKELELRYAESREPKEQRRARKTAIDILKEQRVIFERDIASKIRDRDSFFARLEREGAVVIETRDERMALDSYFWNTLLDKLKNIRTNNDEELKRLLDPLEYKVVQKLRESALLIFDNSTKTWNLVS</sequence>
<dbReference type="EMBL" id="DSGT01000012">
    <property type="protein sequence ID" value="HEW53405.1"/>
    <property type="molecule type" value="Genomic_DNA"/>
</dbReference>
<feature type="coiled-coil region" evidence="1">
    <location>
        <begin position="83"/>
        <end position="117"/>
    </location>
</feature>
<comment type="caution">
    <text evidence="2">The sequence shown here is derived from an EMBL/GenBank/DDBJ whole genome shotgun (WGS) entry which is preliminary data.</text>
</comment>
<keyword evidence="1" id="KW-0175">Coiled coil</keyword>
<evidence type="ECO:0000256" key="1">
    <source>
        <dbReference type="SAM" id="Coils"/>
    </source>
</evidence>
<evidence type="ECO:0008006" key="3">
    <source>
        <dbReference type="Google" id="ProtNLM"/>
    </source>
</evidence>
<gene>
    <name evidence="2" type="ORF">ENO77_04525</name>
</gene>
<dbReference type="AlphaFoldDB" id="A0A7C2ZVL9"/>